<evidence type="ECO:0000256" key="1">
    <source>
        <dbReference type="ARBA" id="ARBA00043985"/>
    </source>
</evidence>
<comment type="similarity">
    <text evidence="1">Belongs to the PspA/Vipp/IM30 family.</text>
</comment>
<sequence length="215" mass="25680">MMNLFTRIKNTVMADLYETLDKKERKNPIAMLNQYLRECEVETEKVRKLLERQHQLKDQFTREYHQAVEMAEKRGHQAEIAQKAGETDLYTFAAQEQTHFTDRASRLKEALANATKQQDELEQKYEDMKHKLKDMHIRRLELMGRENVTRAHHQMDQVIDNNLYSDKSYSRFAEIESYLDRVEQEVNSSYYRNTIDGRIATLEKEMKKQESHTIS</sequence>
<feature type="coiled-coil region" evidence="2">
    <location>
        <begin position="104"/>
        <end position="138"/>
    </location>
</feature>
<accession>A0ABS7K7S3</accession>
<dbReference type="InterPro" id="IPR007157">
    <property type="entry name" value="PspA_VIPP1"/>
</dbReference>
<protein>
    <submittedName>
        <fullName evidence="3">PspA/IM30 family protein</fullName>
    </submittedName>
</protein>
<gene>
    <name evidence="3" type="ORF">H0185_15885</name>
</gene>
<name>A0ABS7K7S3_9BACI</name>
<proteinExistence type="inferred from homology"/>
<evidence type="ECO:0000313" key="3">
    <source>
        <dbReference type="EMBL" id="MBY0098279.1"/>
    </source>
</evidence>
<dbReference type="EMBL" id="JACWFH010000021">
    <property type="protein sequence ID" value="MBY0098279.1"/>
    <property type="molecule type" value="Genomic_DNA"/>
</dbReference>
<dbReference type="PANTHER" id="PTHR31088:SF6">
    <property type="entry name" value="PHAGE SHOCK PROTEIN A"/>
    <property type="match status" value="1"/>
</dbReference>
<comment type="caution">
    <text evidence="3">The sequence shown here is derived from an EMBL/GenBank/DDBJ whole genome shotgun (WGS) entry which is preliminary data.</text>
</comment>
<evidence type="ECO:0000256" key="2">
    <source>
        <dbReference type="SAM" id="Coils"/>
    </source>
</evidence>
<dbReference type="RefSeq" id="WP_221874563.1">
    <property type="nucleotide sequence ID" value="NZ_JACWFH010000021.1"/>
</dbReference>
<dbReference type="Pfam" id="PF04012">
    <property type="entry name" value="PspA_IM30"/>
    <property type="match status" value="1"/>
</dbReference>
<dbReference type="PANTHER" id="PTHR31088">
    <property type="entry name" value="MEMBRANE-ASSOCIATED PROTEIN VIPP1, CHLOROPLASTIC"/>
    <property type="match status" value="1"/>
</dbReference>
<organism evidence="3 4">
    <name type="scientific">Mesobacillus maritimus</name>
    <dbReference type="NCBI Taxonomy" id="1643336"/>
    <lineage>
        <taxon>Bacteria</taxon>
        <taxon>Bacillati</taxon>
        <taxon>Bacillota</taxon>
        <taxon>Bacilli</taxon>
        <taxon>Bacillales</taxon>
        <taxon>Bacillaceae</taxon>
        <taxon>Mesobacillus</taxon>
    </lineage>
</organism>
<reference evidence="3 4" key="1">
    <citation type="submission" date="2020-07" db="EMBL/GenBank/DDBJ databases">
        <title>Fungal Genomes of the International Space Station.</title>
        <authorList>
            <person name="Seuylemezian A."/>
            <person name="Singh N.K."/>
            <person name="Wood J."/>
            <person name="Venkateswaran K."/>
        </authorList>
    </citation>
    <scope>NUCLEOTIDE SEQUENCE [LARGE SCALE GENOMIC DNA]</scope>
    <source>
        <strain evidence="3 4">PL-B2</strain>
    </source>
</reference>
<dbReference type="Proteomes" id="UP000769780">
    <property type="component" value="Unassembled WGS sequence"/>
</dbReference>
<keyword evidence="2" id="KW-0175">Coiled coil</keyword>
<keyword evidence="4" id="KW-1185">Reference proteome</keyword>
<evidence type="ECO:0000313" key="4">
    <source>
        <dbReference type="Proteomes" id="UP000769780"/>
    </source>
</evidence>